<comment type="caution">
    <text evidence="2">The sequence shown here is derived from an EMBL/GenBank/DDBJ whole genome shotgun (WGS) entry which is preliminary data.</text>
</comment>
<dbReference type="RefSeq" id="WP_217668474.1">
    <property type="nucleotide sequence ID" value="NZ_JAHRID010000002.1"/>
</dbReference>
<proteinExistence type="predicted"/>
<dbReference type="EMBL" id="JAHRID010000002">
    <property type="protein sequence ID" value="MBV2128849.1"/>
    <property type="molecule type" value="Genomic_DNA"/>
</dbReference>
<comment type="subunit">
    <text evidence="1">Heterodimer of an alpha subunit and a beta subunit processed from the same precursor.</text>
</comment>
<gene>
    <name evidence="2" type="ORF">KQY15_07055</name>
</gene>
<dbReference type="PANTHER" id="PTHR34218">
    <property type="entry name" value="PEPTIDASE S45 PENICILLIN AMIDASE"/>
    <property type="match status" value="1"/>
</dbReference>
<dbReference type="InterPro" id="IPR002692">
    <property type="entry name" value="S45"/>
</dbReference>
<protein>
    <submittedName>
        <fullName evidence="2">Penicillin acylase family protein</fullName>
    </submittedName>
</protein>
<evidence type="ECO:0000256" key="1">
    <source>
        <dbReference type="ARBA" id="ARBA00038735"/>
    </source>
</evidence>
<reference evidence="2 3" key="1">
    <citation type="submission" date="2021-06" db="EMBL/GenBank/DDBJ databases">
        <title>Rheinheimera indica sp. nov., isolated from deep-sea sediment.</title>
        <authorList>
            <person name="Wang Z."/>
            <person name="Zhang X.-Y."/>
        </authorList>
    </citation>
    <scope>NUCLEOTIDE SEQUENCE [LARGE SCALE GENOMIC DNA]</scope>
    <source>
        <strain evidence="2 3">SM2107</strain>
    </source>
</reference>
<dbReference type="InterPro" id="IPR014395">
    <property type="entry name" value="Pen/GL7ACA/AHL_acylase"/>
</dbReference>
<dbReference type="CDD" id="cd03747">
    <property type="entry name" value="Ntn_PGA_like"/>
    <property type="match status" value="1"/>
</dbReference>
<dbReference type="Pfam" id="PF01804">
    <property type="entry name" value="Penicil_amidase"/>
    <property type="match status" value="1"/>
</dbReference>
<dbReference type="PANTHER" id="PTHR34218:SF4">
    <property type="entry name" value="ACYL-HOMOSERINE LACTONE ACYLASE QUIP"/>
    <property type="match status" value="1"/>
</dbReference>
<organism evidence="2 3">
    <name type="scientific">Arsukibacterium indicum</name>
    <dbReference type="NCBI Taxonomy" id="2848612"/>
    <lineage>
        <taxon>Bacteria</taxon>
        <taxon>Pseudomonadati</taxon>
        <taxon>Pseudomonadota</taxon>
        <taxon>Gammaproteobacteria</taxon>
        <taxon>Chromatiales</taxon>
        <taxon>Chromatiaceae</taxon>
        <taxon>Arsukibacterium</taxon>
    </lineage>
</organism>
<dbReference type="Proteomes" id="UP000704611">
    <property type="component" value="Unassembled WGS sequence"/>
</dbReference>
<evidence type="ECO:0000313" key="3">
    <source>
        <dbReference type="Proteomes" id="UP000704611"/>
    </source>
</evidence>
<evidence type="ECO:0000313" key="2">
    <source>
        <dbReference type="EMBL" id="MBV2128849.1"/>
    </source>
</evidence>
<keyword evidence="3" id="KW-1185">Reference proteome</keyword>
<dbReference type="PIRSF" id="PIRSF001227">
    <property type="entry name" value="Pen_acylase"/>
    <property type="match status" value="1"/>
</dbReference>
<accession>A0ABS6MJ83</accession>
<sequence>MMKGMKWLLLISVLVVVGATAVGYFWLRLSLPQYQGEYPAAVANPVNLDRDARGYLSITAADRPDAAYGMGFAHAQERFFQMDLARRSAAGTLAELFGERALATDIERRRHRFAERAASALTTFSADDLQLLSAYSRGVNDGLASLSTAPFEYTLLGSEPDLWQETDSILVIYNMYLELQGKMGRDEYAMTILRESIPGDWFSFLQQHSSDWQAAIDDSQVTPVSLPDSPYPEQLRTAGSCSSCPPKDSADLGSNNMAVMGRLTSHGRAIVANDMHLTIRAPGTWYKVQLNWRNGNDWQQVTGLSLAGAPAIVVGSNGHIAWGFTNSTADWHDLIKLQLSEDGKTYLTAEGWQPLQHYYETIKVKGSKDYSLQLQETQWGPVINYGDSTFALRWVAYDSNAVNFNLLRLETRQNTRQALALGAITGIPTQNLLVADKEGNIGWTPLGPLPGRQVNDWDTAQDWSDGSNFWSANLSAENYPQIYNPPSGVLWTANARSVGGEAYRLLGNGGYDLGARGQQIRDSLLNQGQLDEQALHQIQLDNRALFLQRWQQLLLDILTPDVTAEHQLTEYRLLLSQSGRYAQSDDIGYTLVQQFRQQTIEFMFEPLSVLLEQHGSRSAYLKYSLETPAWAMLQARRPDTLPPGFTDWSQLLLQAVLVSKQQLEQQHGSLHDSRWGKQNQAKIRHPLSSAIPIIGDWLNMPASEFAGDRHMPRVQLPSFGQSQRMVVAPGQEQDGILTIPAGQSGHPLSPFYRADHQYWLNEVALPFLPGPKKYQLRLVPAA</sequence>
<name>A0ABS6MJ83_9GAMM</name>